<proteinExistence type="inferred from homology"/>
<keyword evidence="8" id="KW-1185">Reference proteome</keyword>
<dbReference type="EMBL" id="JAKMXF010000255">
    <property type="protein sequence ID" value="KAI6653700.1"/>
    <property type="molecule type" value="Genomic_DNA"/>
</dbReference>
<dbReference type="Proteomes" id="UP001165289">
    <property type="component" value="Unassembled WGS sequence"/>
</dbReference>
<comment type="similarity">
    <text evidence="5">Belongs to the Mediator complex subunit 19 family.</text>
</comment>
<feature type="compositionally biased region" description="Polar residues" evidence="6">
    <location>
        <begin position="193"/>
        <end position="203"/>
    </location>
</feature>
<accession>A0AAV7JY12</accession>
<feature type="compositionally biased region" description="Basic and acidic residues" evidence="6">
    <location>
        <begin position="144"/>
        <end position="156"/>
    </location>
</feature>
<feature type="compositionally biased region" description="Basic residues" evidence="6">
    <location>
        <begin position="109"/>
        <end position="120"/>
    </location>
</feature>
<keyword evidence="5" id="KW-0010">Activator</keyword>
<dbReference type="GO" id="GO:0003712">
    <property type="term" value="F:transcription coregulator activity"/>
    <property type="evidence" value="ECO:0007669"/>
    <property type="project" value="InterPro"/>
</dbReference>
<evidence type="ECO:0000256" key="6">
    <source>
        <dbReference type="SAM" id="MobiDB-lite"/>
    </source>
</evidence>
<keyword evidence="2 5" id="KW-0805">Transcription regulation</keyword>
<evidence type="ECO:0000313" key="7">
    <source>
        <dbReference type="EMBL" id="KAI6653700.1"/>
    </source>
</evidence>
<feature type="compositionally biased region" description="Basic residues" evidence="6">
    <location>
        <begin position="157"/>
        <end position="179"/>
    </location>
</feature>
<keyword evidence="3 5" id="KW-0804">Transcription</keyword>
<keyword evidence="4 5" id="KW-0539">Nucleus</keyword>
<evidence type="ECO:0000313" key="8">
    <source>
        <dbReference type="Proteomes" id="UP001165289"/>
    </source>
</evidence>
<gene>
    <name evidence="5" type="primary">MED19</name>
    <name evidence="7" type="ORF">LOD99_3204</name>
</gene>
<feature type="compositionally biased region" description="Basic and acidic residues" evidence="6">
    <location>
        <begin position="180"/>
        <end position="191"/>
    </location>
</feature>
<comment type="subcellular location">
    <subcellularLocation>
        <location evidence="1 5">Nucleus</location>
    </subcellularLocation>
</comment>
<dbReference type="Pfam" id="PF10278">
    <property type="entry name" value="Med19"/>
    <property type="match status" value="1"/>
</dbReference>
<protein>
    <recommendedName>
        <fullName evidence="5">Mediator of RNA polymerase II transcription subunit 19</fullName>
    </recommendedName>
    <alternativeName>
        <fullName evidence="5">Mediator complex subunit 19</fullName>
    </alternativeName>
</protein>
<evidence type="ECO:0000256" key="2">
    <source>
        <dbReference type="ARBA" id="ARBA00023015"/>
    </source>
</evidence>
<reference evidence="7 8" key="1">
    <citation type="journal article" date="2023" name="BMC Biol.">
        <title>The compact genome of the sponge Oopsacas minuta (Hexactinellida) is lacking key metazoan core genes.</title>
        <authorList>
            <person name="Santini S."/>
            <person name="Schenkelaars Q."/>
            <person name="Jourda C."/>
            <person name="Duchesne M."/>
            <person name="Belahbib H."/>
            <person name="Rocher C."/>
            <person name="Selva M."/>
            <person name="Riesgo A."/>
            <person name="Vervoort M."/>
            <person name="Leys S.P."/>
            <person name="Kodjabachian L."/>
            <person name="Le Bivic A."/>
            <person name="Borchiellini C."/>
            <person name="Claverie J.M."/>
            <person name="Renard E."/>
        </authorList>
    </citation>
    <scope>NUCLEOTIDE SEQUENCE [LARGE SCALE GENOMIC DNA]</scope>
    <source>
        <strain evidence="7">SPO-2</strain>
    </source>
</reference>
<evidence type="ECO:0000256" key="1">
    <source>
        <dbReference type="ARBA" id="ARBA00004123"/>
    </source>
</evidence>
<evidence type="ECO:0000256" key="3">
    <source>
        <dbReference type="ARBA" id="ARBA00023163"/>
    </source>
</evidence>
<name>A0AAV7JY12_9METZ</name>
<dbReference type="GO" id="GO:0006357">
    <property type="term" value="P:regulation of transcription by RNA polymerase II"/>
    <property type="evidence" value="ECO:0007669"/>
    <property type="project" value="InterPro"/>
</dbReference>
<comment type="function">
    <text evidence="5">Component of the Mediator complex, a coactivator involved in the regulated transcription of nearly all RNA polymerase II-dependent genes. Mediator functions as a bridge to convey information from gene-specific regulatory proteins to the basal RNA polymerase II transcription machinery. Mediator is recruited to promoters by direct interactions with regulatory proteins and serves as a scaffold for the assembly of a functional preinitiation complex with RNA polymerase II and the general transcription factors.</text>
</comment>
<evidence type="ECO:0000256" key="5">
    <source>
        <dbReference type="RuleBase" id="RU364151"/>
    </source>
</evidence>
<comment type="caution">
    <text evidence="7">The sequence shown here is derived from an EMBL/GenBank/DDBJ whole genome shotgun (WGS) entry which is preliminary data.</text>
</comment>
<dbReference type="AlphaFoldDB" id="A0AAV7JY12"/>
<dbReference type="InterPro" id="IPR019403">
    <property type="entry name" value="Mediator_Med19_met"/>
</dbReference>
<dbReference type="GO" id="GO:0016592">
    <property type="term" value="C:mediator complex"/>
    <property type="evidence" value="ECO:0007669"/>
    <property type="project" value="InterPro"/>
</dbReference>
<comment type="subunit">
    <text evidence="5">Component of the Mediator complex.</text>
</comment>
<organism evidence="7 8">
    <name type="scientific">Oopsacas minuta</name>
    <dbReference type="NCBI Taxonomy" id="111878"/>
    <lineage>
        <taxon>Eukaryota</taxon>
        <taxon>Metazoa</taxon>
        <taxon>Porifera</taxon>
        <taxon>Hexactinellida</taxon>
        <taxon>Hexasterophora</taxon>
        <taxon>Lyssacinosida</taxon>
        <taxon>Leucopsacidae</taxon>
        <taxon>Oopsacas</taxon>
    </lineage>
</organism>
<evidence type="ECO:0000256" key="4">
    <source>
        <dbReference type="ARBA" id="ARBA00023242"/>
    </source>
</evidence>
<feature type="region of interest" description="Disordered" evidence="6">
    <location>
        <begin position="98"/>
        <end position="203"/>
    </location>
</feature>
<sequence>MARSNVRVDVSIPKPPIISARDLSPPSTQDRVIREGLGGYLQNIPGNLNTPGPEEWSLQHLIAHPPRGEMELSYFCGAQFMGFILKEGLPIPDHLKVEPSTYGTGSEKVKKKHKSKKHKANQPTPLNHLLDKIPPDASTSSSHGEAKIQFDSETIRRKDKKNKKKSKKEKDVKKKKKIKHKDEDDRPDKPSLHFNNSFTTHLS</sequence>